<accession>A0ABV7Z302</accession>
<keyword evidence="1" id="KW-0812">Transmembrane</keyword>
<dbReference type="Proteomes" id="UP001595616">
    <property type="component" value="Unassembled WGS sequence"/>
</dbReference>
<evidence type="ECO:0000313" key="3">
    <source>
        <dbReference type="Proteomes" id="UP001595616"/>
    </source>
</evidence>
<sequence>MTKRLFIYICFFASFHKVVAQDLFSFENSKKFGEYLLKSGQYEIASREYERLVYLKPADDTLKLNLLKAYRLSNRTDLGIKRTLQLFPDQSALPFDTALEYSKLLLNKQDWMGAREFWKESKNLPADEKVLLNTTVSIFESDFKAANGYLSKIQNKENYLAKNYASILDRGNLSQMKSPALAGIMSTIIPGSGKAYTKNWKDGLVSMIFVGGMAFQSYRNFSNKGFKNYRGWVYGGIGLGFYLGNIYGSVKSAKNYNKKKINALQHEASTHFNLYY</sequence>
<dbReference type="Gene3D" id="1.25.40.10">
    <property type="entry name" value="Tetratricopeptide repeat domain"/>
    <property type="match status" value="1"/>
</dbReference>
<organism evidence="2 3">
    <name type="scientific">Lacihabitans lacunae</name>
    <dbReference type="NCBI Taxonomy" id="1028214"/>
    <lineage>
        <taxon>Bacteria</taxon>
        <taxon>Pseudomonadati</taxon>
        <taxon>Bacteroidota</taxon>
        <taxon>Cytophagia</taxon>
        <taxon>Cytophagales</taxon>
        <taxon>Leadbetterellaceae</taxon>
        <taxon>Lacihabitans</taxon>
    </lineage>
</organism>
<dbReference type="SUPFAM" id="SSF48452">
    <property type="entry name" value="TPR-like"/>
    <property type="match status" value="1"/>
</dbReference>
<keyword evidence="3" id="KW-1185">Reference proteome</keyword>
<dbReference type="InterPro" id="IPR011990">
    <property type="entry name" value="TPR-like_helical_dom_sf"/>
</dbReference>
<keyword evidence="1" id="KW-0472">Membrane</keyword>
<keyword evidence="1" id="KW-1133">Transmembrane helix</keyword>
<reference evidence="3" key="1">
    <citation type="journal article" date="2019" name="Int. J. Syst. Evol. Microbiol.">
        <title>The Global Catalogue of Microorganisms (GCM) 10K type strain sequencing project: providing services to taxonomists for standard genome sequencing and annotation.</title>
        <authorList>
            <consortium name="The Broad Institute Genomics Platform"/>
            <consortium name="The Broad Institute Genome Sequencing Center for Infectious Disease"/>
            <person name="Wu L."/>
            <person name="Ma J."/>
        </authorList>
    </citation>
    <scope>NUCLEOTIDE SEQUENCE [LARGE SCALE GENOMIC DNA]</scope>
    <source>
        <strain evidence="3">CECT 7956</strain>
    </source>
</reference>
<gene>
    <name evidence="2" type="ORF">ACFOOI_18815</name>
</gene>
<feature type="transmembrane region" description="Helical" evidence="1">
    <location>
        <begin position="231"/>
        <end position="250"/>
    </location>
</feature>
<proteinExistence type="predicted"/>
<comment type="caution">
    <text evidence="2">The sequence shown here is derived from an EMBL/GenBank/DDBJ whole genome shotgun (WGS) entry which is preliminary data.</text>
</comment>
<dbReference type="RefSeq" id="WP_379839615.1">
    <property type="nucleotide sequence ID" value="NZ_JBHRYQ010000001.1"/>
</dbReference>
<evidence type="ECO:0000256" key="1">
    <source>
        <dbReference type="SAM" id="Phobius"/>
    </source>
</evidence>
<protein>
    <submittedName>
        <fullName evidence="2">Tetratricopeptide repeat protein</fullName>
    </submittedName>
</protein>
<evidence type="ECO:0000313" key="2">
    <source>
        <dbReference type="EMBL" id="MFC3812722.1"/>
    </source>
</evidence>
<name>A0ABV7Z302_9BACT</name>
<dbReference type="EMBL" id="JBHRYQ010000001">
    <property type="protein sequence ID" value="MFC3812722.1"/>
    <property type="molecule type" value="Genomic_DNA"/>
</dbReference>